<comment type="caution">
    <text evidence="3">The sequence shown here is derived from an EMBL/GenBank/DDBJ whole genome shotgun (WGS) entry which is preliminary data.</text>
</comment>
<dbReference type="PANTHER" id="PTHR30290:SF37">
    <property type="entry name" value="NICKEL-BINDING PERIPLASMIC PROTEIN"/>
    <property type="match status" value="1"/>
</dbReference>
<name>A0ABT2U9P7_9BACL</name>
<evidence type="ECO:0000259" key="2">
    <source>
        <dbReference type="Pfam" id="PF00496"/>
    </source>
</evidence>
<dbReference type="NCBIfam" id="TIGR02294">
    <property type="entry name" value="nickel_nikA"/>
    <property type="match status" value="1"/>
</dbReference>
<feature type="domain" description="Solute-binding protein family 5" evidence="2">
    <location>
        <begin position="91"/>
        <end position="456"/>
    </location>
</feature>
<protein>
    <submittedName>
        <fullName evidence="3">Nickel ABC transporter substrate-binding protein</fullName>
    </submittedName>
</protein>
<feature type="chain" id="PRO_5046625109" evidence="1">
    <location>
        <begin position="32"/>
        <end position="546"/>
    </location>
</feature>
<dbReference type="InterPro" id="IPR011980">
    <property type="entry name" value="CntA-like"/>
</dbReference>
<dbReference type="InterPro" id="IPR000914">
    <property type="entry name" value="SBP_5_dom"/>
</dbReference>
<dbReference type="CDD" id="cd08489">
    <property type="entry name" value="PBP2_NikA"/>
    <property type="match status" value="1"/>
</dbReference>
<evidence type="ECO:0000256" key="1">
    <source>
        <dbReference type="SAM" id="SignalP"/>
    </source>
</evidence>
<dbReference type="InterPro" id="IPR030678">
    <property type="entry name" value="Peptide/Ni-bd"/>
</dbReference>
<feature type="signal peptide" evidence="1">
    <location>
        <begin position="1"/>
        <end position="31"/>
    </location>
</feature>
<dbReference type="RefSeq" id="WP_262682928.1">
    <property type="nucleotide sequence ID" value="NZ_JAOQIO010000007.1"/>
</dbReference>
<dbReference type="InterPro" id="IPR039424">
    <property type="entry name" value="SBP_5"/>
</dbReference>
<dbReference type="Proteomes" id="UP001652445">
    <property type="component" value="Unassembled WGS sequence"/>
</dbReference>
<dbReference type="PANTHER" id="PTHR30290">
    <property type="entry name" value="PERIPLASMIC BINDING COMPONENT OF ABC TRANSPORTER"/>
    <property type="match status" value="1"/>
</dbReference>
<dbReference type="PIRSF" id="PIRSF002741">
    <property type="entry name" value="MppA"/>
    <property type="match status" value="1"/>
</dbReference>
<proteinExistence type="predicted"/>
<organism evidence="3 4">
    <name type="scientific">Paenibacillus baimaensis</name>
    <dbReference type="NCBI Taxonomy" id="2982185"/>
    <lineage>
        <taxon>Bacteria</taxon>
        <taxon>Bacillati</taxon>
        <taxon>Bacillota</taxon>
        <taxon>Bacilli</taxon>
        <taxon>Bacillales</taxon>
        <taxon>Paenibacillaceae</taxon>
        <taxon>Paenibacillus</taxon>
    </lineage>
</organism>
<accession>A0ABT2U9P7</accession>
<sequence length="546" mass="61728">MFRIKGNTFIPKIAILLALLMLAMGCTQQNAASTDTKETVTSDTAQTNKAITVAWLRDIGPLNPHVYYPSQLFAQSMLYEPLVSYKEGGQLKPYLAESWTISADGKEYTFKLRQDVKFSDGTPFNAFLVKKNFDAIMVNKSVHSWVGLVKVLKQTEAVDEHTFKITLTDPYYPTLQDLAIVRPFRFLAEAGFPDDGNTTKDIKKPIGTGPWLLADYKQDQYAVFTRNPNYWGEAPKIDKITVKIIPDGETRVLAFEKGELDLIFGEGVISMDAFQQLKASGKYETELSEPVGTRSLLLNTLNEKLADHRVRLALQHGFNKAAMVKGITGDVEEKADNILSKNYPYSNINAQPINYNVDKAKAYLEEAGWKLKAGQTVRERDGQRLELELMYDKGDLIQKTMAETIQSQWGEIGVKLNLSSVELAVIPKRLREGQFDIHFWFNYGVPYDPHSLINSVSEPNFGISEAHSRIPMKAELDQQIHAALASTDETKRQELYTSILKTLHEQSVILPISYIKQTVVYQKKIKNFKFPASRWDHPFDGITIKP</sequence>
<dbReference type="Gene3D" id="3.40.190.10">
    <property type="entry name" value="Periplasmic binding protein-like II"/>
    <property type="match status" value="1"/>
</dbReference>
<dbReference type="PROSITE" id="PS51257">
    <property type="entry name" value="PROKAR_LIPOPROTEIN"/>
    <property type="match status" value="1"/>
</dbReference>
<keyword evidence="4" id="KW-1185">Reference proteome</keyword>
<reference evidence="3 4" key="1">
    <citation type="submission" date="2022-09" db="EMBL/GenBank/DDBJ databases">
        <authorList>
            <person name="Han X.L."/>
            <person name="Wang Q."/>
            <person name="Lu T."/>
        </authorList>
    </citation>
    <scope>NUCLEOTIDE SEQUENCE [LARGE SCALE GENOMIC DNA]</scope>
    <source>
        <strain evidence="3 4">WQ 127069</strain>
    </source>
</reference>
<gene>
    <name evidence="3" type="primary">nikA</name>
    <name evidence="3" type="ORF">OB236_04330</name>
</gene>
<evidence type="ECO:0000313" key="4">
    <source>
        <dbReference type="Proteomes" id="UP001652445"/>
    </source>
</evidence>
<dbReference type="Pfam" id="PF00496">
    <property type="entry name" value="SBP_bac_5"/>
    <property type="match status" value="1"/>
</dbReference>
<dbReference type="EMBL" id="JAOQIO010000007">
    <property type="protein sequence ID" value="MCU6791354.1"/>
    <property type="molecule type" value="Genomic_DNA"/>
</dbReference>
<dbReference type="SUPFAM" id="SSF53850">
    <property type="entry name" value="Periplasmic binding protein-like II"/>
    <property type="match status" value="1"/>
</dbReference>
<evidence type="ECO:0000313" key="3">
    <source>
        <dbReference type="EMBL" id="MCU6791354.1"/>
    </source>
</evidence>
<keyword evidence="1" id="KW-0732">Signal</keyword>
<dbReference type="Gene3D" id="3.10.105.10">
    <property type="entry name" value="Dipeptide-binding Protein, Domain 3"/>
    <property type="match status" value="1"/>
</dbReference>